<dbReference type="GO" id="GO:0005615">
    <property type="term" value="C:extracellular space"/>
    <property type="evidence" value="ECO:0007669"/>
    <property type="project" value="TreeGrafter"/>
</dbReference>
<protein>
    <recommendedName>
        <fullName evidence="3">VWFD domain-containing protein</fullName>
    </recommendedName>
</protein>
<reference evidence="4" key="1">
    <citation type="submission" date="2025-08" db="UniProtKB">
        <authorList>
            <consortium name="Ensembl"/>
        </authorList>
    </citation>
    <scope>IDENTIFICATION</scope>
</reference>
<dbReference type="InterPro" id="IPR058753">
    <property type="entry name" value="TIL_OTOGL_Mucin"/>
</dbReference>
<accession>A0A3B4VA37</accession>
<dbReference type="InterPro" id="IPR050780">
    <property type="entry name" value="Mucin_vWF_Thrombospondin_sf"/>
</dbReference>
<name>A0A3B4VA37_SERDU</name>
<dbReference type="GO" id="GO:0031012">
    <property type="term" value="C:extracellular matrix"/>
    <property type="evidence" value="ECO:0007669"/>
    <property type="project" value="TreeGrafter"/>
</dbReference>
<evidence type="ECO:0000259" key="3">
    <source>
        <dbReference type="PROSITE" id="PS51233"/>
    </source>
</evidence>
<dbReference type="Pfam" id="PF08742">
    <property type="entry name" value="C8"/>
    <property type="match status" value="1"/>
</dbReference>
<evidence type="ECO:0000313" key="4">
    <source>
        <dbReference type="Ensembl" id="ENSSDUP00000027504.1"/>
    </source>
</evidence>
<dbReference type="Pfam" id="PF25962">
    <property type="entry name" value="TIL_OTOGL_Mucin"/>
    <property type="match status" value="1"/>
</dbReference>
<evidence type="ECO:0000256" key="2">
    <source>
        <dbReference type="ARBA" id="ARBA00023180"/>
    </source>
</evidence>
<dbReference type="PANTHER" id="PTHR11339:SF371">
    <property type="entry name" value="MUCIN-2"/>
    <property type="match status" value="1"/>
</dbReference>
<keyword evidence="1" id="KW-1015">Disulfide bond</keyword>
<keyword evidence="2" id="KW-0325">Glycoprotein</keyword>
<dbReference type="Pfam" id="PF00094">
    <property type="entry name" value="VWD"/>
    <property type="match status" value="1"/>
</dbReference>
<sequence length="197" mass="21527">SKTTTSAIGVTGEVCGLCGDFDGNGQNDFTTQGQLVVSNPIEFANSWKVSSTCPDVEMNVDPCVVNKNRHSWAKMMCSIITGKTFKDCHHKVDHRPFHENCVKDSCACNTGGDCECFCTAVAAYAQACSEAGACVAWRTPEICVFCDYYNSPGNCSWHYNPCHTPCYKTCLNPEGTCTNPLPELECYPICPEDTPIF</sequence>
<dbReference type="PANTHER" id="PTHR11339">
    <property type="entry name" value="EXTRACELLULAR MATRIX GLYCOPROTEIN RELATED"/>
    <property type="match status" value="1"/>
</dbReference>
<dbReference type="Proteomes" id="UP000261420">
    <property type="component" value="Unplaced"/>
</dbReference>
<dbReference type="Ensembl" id="ENSSDUT00000027988.1">
    <property type="protein sequence ID" value="ENSSDUP00000027504.1"/>
    <property type="gene ID" value="ENSSDUG00000019882.1"/>
</dbReference>
<feature type="domain" description="VWFD" evidence="3">
    <location>
        <begin position="1"/>
        <end position="54"/>
    </location>
</feature>
<organism evidence="4 5">
    <name type="scientific">Seriola dumerili</name>
    <name type="common">Greater amberjack</name>
    <name type="synonym">Caranx dumerili</name>
    <dbReference type="NCBI Taxonomy" id="41447"/>
    <lineage>
        <taxon>Eukaryota</taxon>
        <taxon>Metazoa</taxon>
        <taxon>Chordata</taxon>
        <taxon>Craniata</taxon>
        <taxon>Vertebrata</taxon>
        <taxon>Euteleostomi</taxon>
        <taxon>Actinopterygii</taxon>
        <taxon>Neopterygii</taxon>
        <taxon>Teleostei</taxon>
        <taxon>Neoteleostei</taxon>
        <taxon>Acanthomorphata</taxon>
        <taxon>Carangaria</taxon>
        <taxon>Carangiformes</taxon>
        <taxon>Carangidae</taxon>
        <taxon>Seriola</taxon>
    </lineage>
</organism>
<evidence type="ECO:0000256" key="1">
    <source>
        <dbReference type="ARBA" id="ARBA00023157"/>
    </source>
</evidence>
<keyword evidence="5" id="KW-1185">Reference proteome</keyword>
<dbReference type="InterPro" id="IPR001846">
    <property type="entry name" value="VWF_type-D"/>
</dbReference>
<dbReference type="InterPro" id="IPR014853">
    <property type="entry name" value="VWF/SSPO/ZAN-like_Cys-rich_dom"/>
</dbReference>
<dbReference type="STRING" id="41447.ENSSDUP00000027504"/>
<dbReference type="SMART" id="SM00832">
    <property type="entry name" value="C8"/>
    <property type="match status" value="1"/>
</dbReference>
<dbReference type="AlphaFoldDB" id="A0A3B4VA37"/>
<dbReference type="OMA" id="PGRHQWA"/>
<reference evidence="4" key="2">
    <citation type="submission" date="2025-09" db="UniProtKB">
        <authorList>
            <consortium name="Ensembl"/>
        </authorList>
    </citation>
    <scope>IDENTIFICATION</scope>
</reference>
<dbReference type="PROSITE" id="PS51233">
    <property type="entry name" value="VWFD"/>
    <property type="match status" value="1"/>
</dbReference>
<evidence type="ECO:0000313" key="5">
    <source>
        <dbReference type="Proteomes" id="UP000261420"/>
    </source>
</evidence>
<dbReference type="GeneTree" id="ENSGT00940000164871"/>
<proteinExistence type="predicted"/>